<evidence type="ECO:0000259" key="2">
    <source>
        <dbReference type="PROSITE" id="PS50404"/>
    </source>
</evidence>
<gene>
    <name evidence="4" type="ORF">CTAYLR_005926</name>
</gene>
<evidence type="ECO:0000313" key="5">
    <source>
        <dbReference type="Proteomes" id="UP001230188"/>
    </source>
</evidence>
<reference evidence="4" key="1">
    <citation type="submission" date="2023-01" db="EMBL/GenBank/DDBJ databases">
        <title>Metagenome sequencing of chrysophaentin producing Chrysophaeum taylorii.</title>
        <authorList>
            <person name="Davison J."/>
            <person name="Bewley C."/>
        </authorList>
    </citation>
    <scope>NUCLEOTIDE SEQUENCE</scope>
    <source>
        <strain evidence="4">NIES-1699</strain>
    </source>
</reference>
<evidence type="ECO:0000256" key="1">
    <source>
        <dbReference type="ARBA" id="ARBA00023604"/>
    </source>
</evidence>
<comment type="caution">
    <text evidence="4">The sequence shown here is derived from an EMBL/GenBank/DDBJ whole genome shotgun (WGS) entry which is preliminary data.</text>
</comment>
<feature type="domain" description="GST C-terminal" evidence="3">
    <location>
        <begin position="413"/>
        <end position="573"/>
    </location>
</feature>
<protein>
    <recommendedName>
        <fullName evidence="6">Glutathione S-transferase</fullName>
    </recommendedName>
</protein>
<feature type="domain" description="GST N-terminal" evidence="2">
    <location>
        <begin position="317"/>
        <end position="408"/>
    </location>
</feature>
<dbReference type="PANTHER" id="PTHR34598:SF3">
    <property type="entry name" value="OXIDOREDUCTASE AN1597"/>
    <property type="match status" value="1"/>
</dbReference>
<sequence length="587" mass="67251">MANARVLARAWAQRPKRMVSQVVTLNYQQPDPGGRQTGRYIGQPDKGDVVDVSAPREVVMHDARRVEPAPRLSTFGFECRSWPTQVEDFTDDGKIRRAYYDEMADLVRAASGASLVLVFDHTIRDTANSNLNALPGGSAAPVPRVHCDYTAEGAPRRLEQLLRSGELYEGSARRQFEASEIETLVGSNFAFINVWRSIDPDAPVQRQPLAVLDEESVDFDRDAFVYELRFPDRTGENYSLQHDASHKWFYYPHMGFDECLVFKCYDRKEDGPRFVFHTAFDDPSTPPDAPPRRSIETRTIAFFPRLETTEEKATHKGKELFLDMKCSNNAARIRLWLNIATDRVEERRGSVDDRIQTRVVEYPDLATDAFQRINPLKKVPALVRHDGATVFESQVILNYLEDKYGNRAFTLDTPEERQVADLMVRCHDIYVASPNCTAAGFSHCQGSMYLSAEWHGERRGMTPASRAAKLEELWKQVTFLDRYLVGDPFLAGKHVSLADLTWYPTCCFMEYMLPRVFGWPQLFDHESEHTPTPRLAQWFNFATNADPAFAAVRTTILDYWRDMDEKGQFDPIVNEIKNAPNFKWLYP</sequence>
<dbReference type="PROSITE" id="PS50405">
    <property type="entry name" value="GST_CTER"/>
    <property type="match status" value="1"/>
</dbReference>
<organism evidence="4 5">
    <name type="scientific">Chrysophaeum taylorii</name>
    <dbReference type="NCBI Taxonomy" id="2483200"/>
    <lineage>
        <taxon>Eukaryota</taxon>
        <taxon>Sar</taxon>
        <taxon>Stramenopiles</taxon>
        <taxon>Ochrophyta</taxon>
        <taxon>Pelagophyceae</taxon>
        <taxon>Pelagomonadales</taxon>
        <taxon>Pelagomonadaceae</taxon>
        <taxon>Chrysophaeum</taxon>
    </lineage>
</organism>
<dbReference type="InterPro" id="IPR036249">
    <property type="entry name" value="Thioredoxin-like_sf"/>
</dbReference>
<dbReference type="Gene3D" id="1.20.1050.10">
    <property type="match status" value="1"/>
</dbReference>
<accession>A0AAD7UDA2</accession>
<dbReference type="InterPro" id="IPR044053">
    <property type="entry name" value="AsaB-like"/>
</dbReference>
<dbReference type="Proteomes" id="UP001230188">
    <property type="component" value="Unassembled WGS sequence"/>
</dbReference>
<dbReference type="SFLD" id="SFLDS00019">
    <property type="entry name" value="Glutathione_Transferase_(cytos"/>
    <property type="match status" value="1"/>
</dbReference>
<proteinExistence type="inferred from homology"/>
<dbReference type="AlphaFoldDB" id="A0AAD7UDA2"/>
<dbReference type="GO" id="GO:0016491">
    <property type="term" value="F:oxidoreductase activity"/>
    <property type="evidence" value="ECO:0007669"/>
    <property type="project" value="InterPro"/>
</dbReference>
<dbReference type="Pfam" id="PF13409">
    <property type="entry name" value="GST_N_2"/>
    <property type="match status" value="1"/>
</dbReference>
<evidence type="ECO:0000259" key="3">
    <source>
        <dbReference type="PROSITE" id="PS50405"/>
    </source>
</evidence>
<dbReference type="CDD" id="cd00570">
    <property type="entry name" value="GST_N_family"/>
    <property type="match status" value="1"/>
</dbReference>
<dbReference type="SUPFAM" id="SSF52833">
    <property type="entry name" value="Thioredoxin-like"/>
    <property type="match status" value="1"/>
</dbReference>
<comment type="similarity">
    <text evidence="1">Belongs to the asaB hydroxylase/desaturase family.</text>
</comment>
<dbReference type="CDD" id="cd00299">
    <property type="entry name" value="GST_C_family"/>
    <property type="match status" value="1"/>
</dbReference>
<dbReference type="InterPro" id="IPR004045">
    <property type="entry name" value="Glutathione_S-Trfase_N"/>
</dbReference>
<dbReference type="InterPro" id="IPR010987">
    <property type="entry name" value="Glutathione-S-Trfase_C-like"/>
</dbReference>
<dbReference type="PANTHER" id="PTHR34598">
    <property type="entry name" value="BLL6449 PROTEIN"/>
    <property type="match status" value="1"/>
</dbReference>
<dbReference type="EMBL" id="JAQMWT010000432">
    <property type="protein sequence ID" value="KAJ8601414.1"/>
    <property type="molecule type" value="Genomic_DNA"/>
</dbReference>
<evidence type="ECO:0000313" key="4">
    <source>
        <dbReference type="EMBL" id="KAJ8601414.1"/>
    </source>
</evidence>
<name>A0AAD7UDA2_9STRA</name>
<dbReference type="Gene3D" id="3.40.30.10">
    <property type="entry name" value="Glutaredoxin"/>
    <property type="match status" value="1"/>
</dbReference>
<dbReference type="Pfam" id="PF13410">
    <property type="entry name" value="GST_C_2"/>
    <property type="match status" value="1"/>
</dbReference>
<dbReference type="InterPro" id="IPR036282">
    <property type="entry name" value="Glutathione-S-Trfase_C_sf"/>
</dbReference>
<dbReference type="PROSITE" id="PS50404">
    <property type="entry name" value="GST_NTER"/>
    <property type="match status" value="1"/>
</dbReference>
<dbReference type="InterPro" id="IPR040079">
    <property type="entry name" value="Glutathione_S-Trfase"/>
</dbReference>
<dbReference type="NCBIfam" id="NF041278">
    <property type="entry name" value="CmcJ_NvfI_EfuI"/>
    <property type="match status" value="1"/>
</dbReference>
<evidence type="ECO:0008006" key="6">
    <source>
        <dbReference type="Google" id="ProtNLM"/>
    </source>
</evidence>
<dbReference type="SUPFAM" id="SSF47616">
    <property type="entry name" value="GST C-terminal domain-like"/>
    <property type="match status" value="1"/>
</dbReference>
<keyword evidence="5" id="KW-1185">Reference proteome</keyword>